<dbReference type="SUPFAM" id="SSF55347">
    <property type="entry name" value="Glyceraldehyde-3-phosphate dehydrogenase-like, C-terminal domain"/>
    <property type="match status" value="1"/>
</dbReference>
<evidence type="ECO:0000256" key="4">
    <source>
        <dbReference type="ARBA" id="ARBA00022857"/>
    </source>
</evidence>
<comment type="function">
    <text evidence="7">Catalyzes the oxidation of glucose 6-phosphate to 6-phosphogluconolactone.</text>
</comment>
<evidence type="ECO:0000256" key="2">
    <source>
        <dbReference type="ARBA" id="ARBA00009975"/>
    </source>
</evidence>
<evidence type="ECO:0000313" key="10">
    <source>
        <dbReference type="EMBL" id="GCE06204.1"/>
    </source>
</evidence>
<feature type="binding site" evidence="7">
    <location>
        <position position="203"/>
    </location>
    <ligand>
        <name>substrate</name>
    </ligand>
</feature>
<dbReference type="NCBIfam" id="TIGR00871">
    <property type="entry name" value="zwf"/>
    <property type="match status" value="1"/>
</dbReference>
<dbReference type="InterPro" id="IPR022675">
    <property type="entry name" value="G6P_DH_C"/>
</dbReference>
<evidence type="ECO:0000313" key="11">
    <source>
        <dbReference type="Proteomes" id="UP000287224"/>
    </source>
</evidence>
<dbReference type="AlphaFoldDB" id="A0A401ZH38"/>
<gene>
    <name evidence="10" type="primary">zwf_2</name>
    <name evidence="7" type="synonym">zwf</name>
    <name evidence="10" type="ORF">KDAU_35330</name>
</gene>
<evidence type="ECO:0000256" key="5">
    <source>
        <dbReference type="ARBA" id="ARBA00023002"/>
    </source>
</evidence>
<dbReference type="Pfam" id="PF00479">
    <property type="entry name" value="G6PD_N"/>
    <property type="match status" value="1"/>
</dbReference>
<keyword evidence="5 7" id="KW-0560">Oxidoreductase</keyword>
<dbReference type="Gene3D" id="3.40.50.720">
    <property type="entry name" value="NAD(P)-binding Rossmann-like Domain"/>
    <property type="match status" value="1"/>
</dbReference>
<dbReference type="Pfam" id="PF02781">
    <property type="entry name" value="G6PD_C"/>
    <property type="match status" value="1"/>
</dbReference>
<evidence type="ECO:0000256" key="1">
    <source>
        <dbReference type="ARBA" id="ARBA00004937"/>
    </source>
</evidence>
<feature type="binding site" evidence="7">
    <location>
        <position position="207"/>
    </location>
    <ligand>
        <name>substrate</name>
    </ligand>
</feature>
<dbReference type="GO" id="GO:0004345">
    <property type="term" value="F:glucose-6-phosphate dehydrogenase activity"/>
    <property type="evidence" value="ECO:0007669"/>
    <property type="project" value="UniProtKB-UniRule"/>
</dbReference>
<keyword evidence="11" id="KW-1185">Reference proteome</keyword>
<sequence>MPQRSVVEAPNPFREGLRIKESLEPCVMVIFGATGDLTHRKLLPALYNLALEHPLPAGFSVVAFARRPYTDETFRQQALESINQYSRQKPVNPQVWDSFASGIHYLQSNFHDPEGYTKLNQLLNKLDQERGTSGNRIFYLSTPPSQYPEIIQNLGAAGLNRNRKGWTRIIVEKPFGHDLATARELNRQIGRVFKEEQIYRIDHYLGKETVQNILVFRLANGIFEPVWNRRYVDHVQITVAENLGLEGRAGYYEESGAIRDMIQNHMLQLLTLVAMEPPIAFDGNSVRDEKVKVLHALQPLVGRDVQNNTIRAQYGPGWVGGKQVPGYLQEQGVSPTSTTETYVALKTFIDNWRWAGVPFYLRTGKHLPKRVSEIAIQFKQPPLMLFKDHDTQGQVEPNVLTLRIQPDEGISLKFGAKVPGTDMQIRSVNMDFFYGSSFVREQPEAYERLLLDSMHGDSTLFTRRDEVEAAWSFVQNILDEWQNAPRDTVHTYESGSWGPQAADEFIWRDGRRWRRP</sequence>
<dbReference type="Proteomes" id="UP000287224">
    <property type="component" value="Unassembled WGS sequence"/>
</dbReference>
<feature type="binding site" evidence="7">
    <location>
        <position position="241"/>
    </location>
    <ligand>
        <name>substrate</name>
    </ligand>
</feature>
<dbReference type="GO" id="GO:0009051">
    <property type="term" value="P:pentose-phosphate shunt, oxidative branch"/>
    <property type="evidence" value="ECO:0007669"/>
    <property type="project" value="TreeGrafter"/>
</dbReference>
<keyword evidence="6 7" id="KW-0119">Carbohydrate metabolism</keyword>
<dbReference type="Gene3D" id="3.30.360.10">
    <property type="entry name" value="Dihydrodipicolinate Reductase, domain 2"/>
    <property type="match status" value="1"/>
</dbReference>
<evidence type="ECO:0000256" key="3">
    <source>
        <dbReference type="ARBA" id="ARBA00022526"/>
    </source>
</evidence>
<dbReference type="NCBIfam" id="NF009492">
    <property type="entry name" value="PRK12853.1-3"/>
    <property type="match status" value="1"/>
</dbReference>
<evidence type="ECO:0000256" key="7">
    <source>
        <dbReference type="HAMAP-Rule" id="MF_00966"/>
    </source>
</evidence>
<keyword evidence="3 7" id="KW-0313">Glucose metabolism</keyword>
<dbReference type="RefSeq" id="WP_126597167.1">
    <property type="nucleotide sequence ID" value="NZ_BIFQ01000001.1"/>
</dbReference>
<accession>A0A401ZH38</accession>
<comment type="pathway">
    <text evidence="1 7">Carbohydrate degradation; pentose phosphate pathway; D-ribulose 5-phosphate from D-glucose 6-phosphate (oxidative stage): step 1/3.</text>
</comment>
<proteinExistence type="inferred from homology"/>
<evidence type="ECO:0000259" key="9">
    <source>
        <dbReference type="Pfam" id="PF02781"/>
    </source>
</evidence>
<comment type="catalytic activity">
    <reaction evidence="7">
        <text>D-glucose 6-phosphate + NADP(+) = 6-phospho-D-glucono-1,5-lactone + NADPH + H(+)</text>
        <dbReference type="Rhea" id="RHEA:15841"/>
        <dbReference type="ChEBI" id="CHEBI:15378"/>
        <dbReference type="ChEBI" id="CHEBI:57783"/>
        <dbReference type="ChEBI" id="CHEBI:57955"/>
        <dbReference type="ChEBI" id="CHEBI:58349"/>
        <dbReference type="ChEBI" id="CHEBI:61548"/>
        <dbReference type="EC" id="1.1.1.49"/>
    </reaction>
</comment>
<dbReference type="GO" id="GO:0050661">
    <property type="term" value="F:NADP binding"/>
    <property type="evidence" value="ECO:0007669"/>
    <property type="project" value="UniProtKB-UniRule"/>
</dbReference>
<dbReference type="SUPFAM" id="SSF51735">
    <property type="entry name" value="NAD(P)-binding Rossmann-fold domains"/>
    <property type="match status" value="1"/>
</dbReference>
<dbReference type="PRINTS" id="PR00079">
    <property type="entry name" value="G6PDHDRGNASE"/>
</dbReference>
<dbReference type="PIRSF" id="PIRSF000110">
    <property type="entry name" value="G6PD"/>
    <property type="match status" value="1"/>
</dbReference>
<dbReference type="PANTHER" id="PTHR23429:SF0">
    <property type="entry name" value="GLUCOSE-6-PHOSPHATE 1-DEHYDROGENASE"/>
    <property type="match status" value="1"/>
</dbReference>
<dbReference type="InterPro" id="IPR001282">
    <property type="entry name" value="G6P_DH"/>
</dbReference>
<feature type="active site" description="Proton acceptor" evidence="7">
    <location>
        <position position="265"/>
    </location>
</feature>
<dbReference type="GO" id="GO:0006006">
    <property type="term" value="P:glucose metabolic process"/>
    <property type="evidence" value="ECO:0007669"/>
    <property type="project" value="UniProtKB-KW"/>
</dbReference>
<evidence type="ECO:0000259" key="8">
    <source>
        <dbReference type="Pfam" id="PF00479"/>
    </source>
</evidence>
<comment type="caution">
    <text evidence="7">Lacks conserved residue(s) required for the propagation of feature annotation.</text>
</comment>
<dbReference type="PROSITE" id="PS00069">
    <property type="entry name" value="G6P_DEHYDROGENASE"/>
    <property type="match status" value="1"/>
</dbReference>
<dbReference type="InterPro" id="IPR019796">
    <property type="entry name" value="G6P_DH_AS"/>
</dbReference>
<protein>
    <recommendedName>
        <fullName evidence="7">Glucose-6-phosphate 1-dehydrogenase</fullName>
        <shortName evidence="7">G6PD</shortName>
        <ecNumber evidence="7">1.1.1.49</ecNumber>
    </recommendedName>
</protein>
<organism evidence="10 11">
    <name type="scientific">Dictyobacter aurantiacus</name>
    <dbReference type="NCBI Taxonomy" id="1936993"/>
    <lineage>
        <taxon>Bacteria</taxon>
        <taxon>Bacillati</taxon>
        <taxon>Chloroflexota</taxon>
        <taxon>Ktedonobacteria</taxon>
        <taxon>Ktedonobacterales</taxon>
        <taxon>Dictyobacteraceae</taxon>
        <taxon>Dictyobacter</taxon>
    </lineage>
</organism>
<feature type="domain" description="Glucose-6-phosphate dehydrogenase NAD-binding" evidence="8">
    <location>
        <begin position="29"/>
        <end position="212"/>
    </location>
</feature>
<reference evidence="11" key="1">
    <citation type="submission" date="2018-12" db="EMBL/GenBank/DDBJ databases">
        <title>Tengunoibacter tsumagoiensis gen. nov., sp. nov., Dictyobacter kobayashii sp. nov., D. alpinus sp. nov., and D. joshuensis sp. nov. and description of Dictyobacteraceae fam. nov. within the order Ktedonobacterales isolated from Tengu-no-mugimeshi.</title>
        <authorList>
            <person name="Wang C.M."/>
            <person name="Zheng Y."/>
            <person name="Sakai Y."/>
            <person name="Toyoda A."/>
            <person name="Minakuchi Y."/>
            <person name="Abe K."/>
            <person name="Yokota A."/>
            <person name="Yabe S."/>
        </authorList>
    </citation>
    <scope>NUCLEOTIDE SEQUENCE [LARGE SCALE GENOMIC DNA]</scope>
    <source>
        <strain evidence="11">S-27</strain>
    </source>
</reference>
<feature type="binding site" evidence="7">
    <location>
        <position position="173"/>
    </location>
    <ligand>
        <name>NADP(+)</name>
        <dbReference type="ChEBI" id="CHEBI:58349"/>
    </ligand>
</feature>
<feature type="binding site" evidence="7">
    <location>
        <position position="365"/>
    </location>
    <ligand>
        <name>substrate</name>
    </ligand>
</feature>
<dbReference type="InterPro" id="IPR036291">
    <property type="entry name" value="NAD(P)-bd_dom_sf"/>
</dbReference>
<dbReference type="InterPro" id="IPR022674">
    <property type="entry name" value="G6P_DH_NAD-bd"/>
</dbReference>
<comment type="similarity">
    <text evidence="2 7">Belongs to the glucose-6-phosphate dehydrogenase family.</text>
</comment>
<comment type="caution">
    <text evidence="10">The sequence shown here is derived from an EMBL/GenBank/DDBJ whole genome shotgun (WGS) entry which is preliminary data.</text>
</comment>
<dbReference type="GO" id="GO:0005829">
    <property type="term" value="C:cytosol"/>
    <property type="evidence" value="ECO:0007669"/>
    <property type="project" value="TreeGrafter"/>
</dbReference>
<dbReference type="UniPathway" id="UPA00115">
    <property type="reaction ID" value="UER00408"/>
</dbReference>
<feature type="binding site" evidence="7">
    <location>
        <position position="260"/>
    </location>
    <ligand>
        <name>substrate</name>
    </ligand>
</feature>
<name>A0A401ZH38_9CHLR</name>
<keyword evidence="4 7" id="KW-0521">NADP</keyword>
<dbReference type="PANTHER" id="PTHR23429">
    <property type="entry name" value="GLUCOSE-6-PHOSPHATE 1-DEHYDROGENASE G6PD"/>
    <property type="match status" value="1"/>
</dbReference>
<dbReference type="HAMAP" id="MF_00966">
    <property type="entry name" value="G6PD"/>
    <property type="match status" value="1"/>
</dbReference>
<evidence type="ECO:0000256" key="6">
    <source>
        <dbReference type="ARBA" id="ARBA00023277"/>
    </source>
</evidence>
<feature type="binding site" evidence="7">
    <location>
        <position position="66"/>
    </location>
    <ligand>
        <name>NADP(+)</name>
        <dbReference type="ChEBI" id="CHEBI:58349"/>
    </ligand>
</feature>
<dbReference type="EC" id="1.1.1.49" evidence="7"/>
<dbReference type="EMBL" id="BIFQ01000001">
    <property type="protein sequence ID" value="GCE06204.1"/>
    <property type="molecule type" value="Genomic_DNA"/>
</dbReference>
<dbReference type="OrthoDB" id="9802739at2"/>
<feature type="domain" description="Glucose-6-phosphate dehydrogenase C-terminal" evidence="9">
    <location>
        <begin position="214"/>
        <end position="514"/>
    </location>
</feature>